<organism evidence="1 2">
    <name type="scientific">Nematocida parisii (strain ERTm3)</name>
    <name type="common">Nematode killer fungus</name>
    <dbReference type="NCBI Taxonomy" id="935791"/>
    <lineage>
        <taxon>Eukaryota</taxon>
        <taxon>Fungi</taxon>
        <taxon>Fungi incertae sedis</taxon>
        <taxon>Microsporidia</taxon>
        <taxon>Nematocida</taxon>
    </lineage>
</organism>
<reference evidence="1" key="1">
    <citation type="submission" date="2011-01" db="EMBL/GenBank/DDBJ databases">
        <title>The Genome Sequence of Nematocida parisii strain ERTm3.</title>
        <authorList>
            <consortium name="The Broad Institute Genome Sequencing Platform"/>
            <consortium name="The Broad Institute Genome Sequencing Center for Infectious Disease"/>
            <person name="Cuomo C."/>
            <person name="Troemel E."/>
            <person name="Young S.K."/>
            <person name="Zeng Q."/>
            <person name="Gargeya S."/>
            <person name="Fitzgerald M."/>
            <person name="Haas B."/>
            <person name="Abouelleil A."/>
            <person name="Alvarado L."/>
            <person name="Arachchi H.M."/>
            <person name="Berlin A."/>
            <person name="Chapman S.B."/>
            <person name="Gearin G."/>
            <person name="Goldberg J."/>
            <person name="Griggs A."/>
            <person name="Gujja S."/>
            <person name="Hansen M."/>
            <person name="Heiman D."/>
            <person name="Howarth C."/>
            <person name="Larimer J."/>
            <person name="Lui A."/>
            <person name="MacDonald P.J.P."/>
            <person name="McCowen C."/>
            <person name="Montmayeur A."/>
            <person name="Murphy C."/>
            <person name="Neiman D."/>
            <person name="Pearson M."/>
            <person name="Priest M."/>
            <person name="Roberts A."/>
            <person name="Saif S."/>
            <person name="Shea T."/>
            <person name="Sisk P."/>
            <person name="Stolte C."/>
            <person name="Sykes S."/>
            <person name="Wortman J."/>
            <person name="Nusbaum C."/>
            <person name="Birren B."/>
        </authorList>
    </citation>
    <scope>NUCLEOTIDE SEQUENCE</scope>
    <source>
        <strain evidence="1">ERTm3</strain>
    </source>
</reference>
<dbReference type="EMBL" id="GL870883">
    <property type="protein sequence ID" value="EIJ87318.1"/>
    <property type="molecule type" value="Genomic_DNA"/>
</dbReference>
<dbReference type="OMA" id="KWIVKDW"/>
<sequence length="210" mass="24481">MRTAADVDRTIKQMDTKYDANFGEWVRSEDNLDVLGVNLKKYVIKYSPELFTEVLNWITDGWSTTSKILLMHRVFKNIIFENSTHSVINNKYNTVCNNNVLNSTHSVINNRLNSTHSVISNAECNSLVIHPLHRVVRILKGVTENWRVQEVAELLIEFITEMKKEEKRLFLLWMLEDTPSDKLTEIFIRIDGAIDWALKISIIKNSKERM</sequence>
<keyword evidence="2" id="KW-1185">Reference proteome</keyword>
<evidence type="ECO:0000313" key="2">
    <source>
        <dbReference type="Proteomes" id="UP000002872"/>
    </source>
</evidence>
<gene>
    <name evidence="1" type="ORF">NEQG_02441</name>
</gene>
<accession>I3EDM1</accession>
<evidence type="ECO:0000313" key="1">
    <source>
        <dbReference type="EMBL" id="EIJ87318.1"/>
    </source>
</evidence>
<dbReference type="InParanoid" id="I3EDM1"/>
<name>I3EDM1_NEMP3</name>
<protein>
    <submittedName>
        <fullName evidence="1">Uncharacterized protein</fullName>
    </submittedName>
</protein>
<dbReference type="STRING" id="935791.I3EDM1"/>
<dbReference type="VEuPathDB" id="MicrosporidiaDB:NEQG_02441"/>
<dbReference type="Proteomes" id="UP000002872">
    <property type="component" value="Unassembled WGS sequence"/>
</dbReference>
<dbReference type="AlphaFoldDB" id="I3EDM1"/>
<proteinExistence type="predicted"/>
<dbReference type="HOGENOM" id="CLU_1496650_0_0_1"/>
<dbReference type="OrthoDB" id="2158148at2759"/>